<keyword evidence="2" id="KW-0802">TPR repeat</keyword>
<evidence type="ECO:0000256" key="1">
    <source>
        <dbReference type="ARBA" id="ARBA00022737"/>
    </source>
</evidence>
<dbReference type="EMBL" id="CACRXK020008342">
    <property type="protein sequence ID" value="CAB4014527.1"/>
    <property type="molecule type" value="Genomic_DNA"/>
</dbReference>
<dbReference type="GO" id="GO:0005737">
    <property type="term" value="C:cytoplasm"/>
    <property type="evidence" value="ECO:0007669"/>
    <property type="project" value="TreeGrafter"/>
</dbReference>
<dbReference type="InterPro" id="IPR019734">
    <property type="entry name" value="TPR_rpt"/>
</dbReference>
<dbReference type="InterPro" id="IPR013105">
    <property type="entry name" value="TPR_2"/>
</dbReference>
<dbReference type="SMART" id="SM00028">
    <property type="entry name" value="TPR"/>
    <property type="match status" value="2"/>
</dbReference>
<keyword evidence="1" id="KW-0677">Repeat</keyword>
<comment type="caution">
    <text evidence="3">The sequence shown here is derived from an EMBL/GenBank/DDBJ whole genome shotgun (WGS) entry which is preliminary data.</text>
</comment>
<keyword evidence="4" id="KW-1185">Reference proteome</keyword>
<dbReference type="Proteomes" id="UP001152795">
    <property type="component" value="Unassembled WGS sequence"/>
</dbReference>
<proteinExistence type="predicted"/>
<dbReference type="Pfam" id="PF07719">
    <property type="entry name" value="TPR_2"/>
    <property type="match status" value="1"/>
</dbReference>
<protein>
    <submittedName>
        <fullName evidence="3">Tetratricopeptide repeat 17-like isoform X2</fullName>
    </submittedName>
</protein>
<dbReference type="PANTHER" id="PTHR16091:SF1">
    <property type="entry name" value="TETRATRICOPEPTIDE REPEAT PROTEIN 17"/>
    <property type="match status" value="1"/>
</dbReference>
<evidence type="ECO:0000313" key="3">
    <source>
        <dbReference type="EMBL" id="CAB4014527.1"/>
    </source>
</evidence>
<gene>
    <name evidence="3" type="ORF">PACLA_8A043127</name>
</gene>
<dbReference type="OrthoDB" id="2115703at2759"/>
<organism evidence="3 4">
    <name type="scientific">Paramuricea clavata</name>
    <name type="common">Red gorgonian</name>
    <name type="synonym">Violescent sea-whip</name>
    <dbReference type="NCBI Taxonomy" id="317549"/>
    <lineage>
        <taxon>Eukaryota</taxon>
        <taxon>Metazoa</taxon>
        <taxon>Cnidaria</taxon>
        <taxon>Anthozoa</taxon>
        <taxon>Octocorallia</taxon>
        <taxon>Malacalcyonacea</taxon>
        <taxon>Plexauridae</taxon>
        <taxon>Paramuricea</taxon>
    </lineage>
</organism>
<evidence type="ECO:0000256" key="2">
    <source>
        <dbReference type="ARBA" id="ARBA00022803"/>
    </source>
</evidence>
<dbReference type="AlphaFoldDB" id="A0A7D9ENG0"/>
<name>A0A7D9ENG0_PARCT</name>
<dbReference type="GO" id="GO:0030041">
    <property type="term" value="P:actin filament polymerization"/>
    <property type="evidence" value="ECO:0007669"/>
    <property type="project" value="TreeGrafter"/>
</dbReference>
<dbReference type="PROSITE" id="PS50005">
    <property type="entry name" value="TPR"/>
    <property type="match status" value="1"/>
</dbReference>
<dbReference type="PANTHER" id="PTHR16091">
    <property type="entry name" value="TTC17 PROTEIN"/>
    <property type="match status" value="1"/>
</dbReference>
<sequence>MSAVITSVYRNSPGIGLILLAMLHVVLAYTHWVITDQGRIRSKIYSEFHLRRPENLIIFIRTEDDLKRLKRVKEELSKEKKVLEVERDEEKVDLVMKYHSEDEDCLLAGKPLKNFDLKISTVIPFDTLGIRYTDYIDFKSELPHQSVPPFCAAVLPFSMITMEHLEGLVKRDQINNYSEKDLNKHIFAEYQLENIGHRIKYSLEKNETSWILLNLAALYWRIQGNSFEAIECLRRALYYSYSNARGMTLVSLANILHHTGFSKDASVVVDASLHFLNDKRISWFTLGNIFASLGRYSSSEICFREALEIQPNFNTAKHRLHAVLCERKLQKALEQQHE</sequence>
<dbReference type="InterPro" id="IPR011990">
    <property type="entry name" value="TPR-like_helical_dom_sf"/>
</dbReference>
<dbReference type="Gene3D" id="1.25.40.10">
    <property type="entry name" value="Tetratricopeptide repeat domain"/>
    <property type="match status" value="1"/>
</dbReference>
<dbReference type="SUPFAM" id="SSF48452">
    <property type="entry name" value="TPR-like"/>
    <property type="match status" value="1"/>
</dbReference>
<accession>A0A7D9ENG0</accession>
<dbReference type="InterPro" id="IPR052630">
    <property type="entry name" value="TTC17"/>
</dbReference>
<reference evidence="3" key="1">
    <citation type="submission" date="2020-04" db="EMBL/GenBank/DDBJ databases">
        <authorList>
            <person name="Alioto T."/>
            <person name="Alioto T."/>
            <person name="Gomez Garrido J."/>
        </authorList>
    </citation>
    <scope>NUCLEOTIDE SEQUENCE</scope>
    <source>
        <strain evidence="3">A484AB</strain>
    </source>
</reference>
<evidence type="ECO:0000313" key="4">
    <source>
        <dbReference type="Proteomes" id="UP001152795"/>
    </source>
</evidence>
<dbReference type="GO" id="GO:0015629">
    <property type="term" value="C:actin cytoskeleton"/>
    <property type="evidence" value="ECO:0007669"/>
    <property type="project" value="TreeGrafter"/>
</dbReference>